<evidence type="ECO:0000256" key="5">
    <source>
        <dbReference type="ARBA" id="ARBA00022692"/>
    </source>
</evidence>
<keyword evidence="3 11" id="KW-0813">Transport</keyword>
<keyword evidence="10 11" id="KW-0998">Cell outer membrane</keyword>
<evidence type="ECO:0000259" key="17">
    <source>
        <dbReference type="Pfam" id="PF07715"/>
    </source>
</evidence>
<dbReference type="Pfam" id="PF07715">
    <property type="entry name" value="Plug"/>
    <property type="match status" value="1"/>
</dbReference>
<dbReference type="NCBIfam" id="TIGR01786">
    <property type="entry name" value="TonB-hemlactrns"/>
    <property type="match status" value="1"/>
</dbReference>
<evidence type="ECO:0000256" key="8">
    <source>
        <dbReference type="ARBA" id="ARBA00023136"/>
    </source>
</evidence>
<feature type="domain" description="TonB-dependent receptor plug" evidence="17">
    <location>
        <begin position="43"/>
        <end position="154"/>
    </location>
</feature>
<dbReference type="SUPFAM" id="SSF56935">
    <property type="entry name" value="Porins"/>
    <property type="match status" value="1"/>
</dbReference>
<keyword evidence="6 15" id="KW-0732">Signal</keyword>
<evidence type="ECO:0000256" key="6">
    <source>
        <dbReference type="ARBA" id="ARBA00022729"/>
    </source>
</evidence>
<proteinExistence type="inferred from homology"/>
<dbReference type="Proteomes" id="UP001500021">
    <property type="component" value="Unassembled WGS sequence"/>
</dbReference>
<dbReference type="Pfam" id="PF00593">
    <property type="entry name" value="TonB_dep_Rec_b-barrel"/>
    <property type="match status" value="1"/>
</dbReference>
<dbReference type="Gene3D" id="2.170.130.10">
    <property type="entry name" value="TonB-dependent receptor, plug domain"/>
    <property type="match status" value="1"/>
</dbReference>
<protein>
    <submittedName>
        <fullName evidence="18">TonB-dependent hemoglobin/transferrin/lactoferrin family receptor</fullName>
    </submittedName>
</protein>
<dbReference type="PANTHER" id="PTHR30069">
    <property type="entry name" value="TONB-DEPENDENT OUTER MEMBRANE RECEPTOR"/>
    <property type="match status" value="1"/>
</dbReference>
<dbReference type="PROSITE" id="PS52016">
    <property type="entry name" value="TONB_DEPENDENT_REC_3"/>
    <property type="match status" value="1"/>
</dbReference>
<feature type="signal peptide" evidence="15">
    <location>
        <begin position="1"/>
        <end position="21"/>
    </location>
</feature>
<dbReference type="Gene3D" id="2.40.170.20">
    <property type="entry name" value="TonB-dependent receptor, beta-barrel domain"/>
    <property type="match status" value="1"/>
</dbReference>
<dbReference type="InterPro" id="IPR036942">
    <property type="entry name" value="Beta-barrel_TonB_sf"/>
</dbReference>
<dbReference type="InterPro" id="IPR037066">
    <property type="entry name" value="Plug_dom_sf"/>
</dbReference>
<evidence type="ECO:0000256" key="12">
    <source>
        <dbReference type="PROSITE-ProRule" id="PRU10144"/>
    </source>
</evidence>
<keyword evidence="5 11" id="KW-0812">Transmembrane</keyword>
<feature type="domain" description="TonB-dependent receptor-like beta-barrel" evidence="16">
    <location>
        <begin position="247"/>
        <end position="733"/>
    </location>
</feature>
<reference evidence="19" key="1">
    <citation type="journal article" date="2019" name="Int. J. Syst. Evol. Microbiol.">
        <title>The Global Catalogue of Microorganisms (GCM) 10K type strain sequencing project: providing services to taxonomists for standard genome sequencing and annotation.</title>
        <authorList>
            <consortium name="The Broad Institute Genomics Platform"/>
            <consortium name="The Broad Institute Genome Sequencing Center for Infectious Disease"/>
            <person name="Wu L."/>
            <person name="Ma J."/>
        </authorList>
    </citation>
    <scope>NUCLEOTIDE SEQUENCE [LARGE SCALE GENOMIC DNA]</scope>
    <source>
        <strain evidence="19">JCM 15608</strain>
    </source>
</reference>
<evidence type="ECO:0000256" key="15">
    <source>
        <dbReference type="SAM" id="SignalP"/>
    </source>
</evidence>
<dbReference type="CDD" id="cd01347">
    <property type="entry name" value="ligand_gated_channel"/>
    <property type="match status" value="1"/>
</dbReference>
<accession>A0ABP3WIR8</accession>
<comment type="similarity">
    <text evidence="2">Belongs to the TonB-dependent receptor family. Hemoglobin/haptoglobin binding protein subfamily.</text>
</comment>
<keyword evidence="7 13" id="KW-0798">TonB box</keyword>
<gene>
    <name evidence="18" type="ORF">GCM10009111_06560</name>
</gene>
<evidence type="ECO:0000256" key="9">
    <source>
        <dbReference type="ARBA" id="ARBA00023170"/>
    </source>
</evidence>
<dbReference type="InterPro" id="IPR000531">
    <property type="entry name" value="Beta-barrel_TonB"/>
</dbReference>
<dbReference type="PROSITE" id="PS51257">
    <property type="entry name" value="PROKAR_LIPOPROTEIN"/>
    <property type="match status" value="1"/>
</dbReference>
<keyword evidence="8 11" id="KW-0472">Membrane</keyword>
<keyword evidence="4 11" id="KW-1134">Transmembrane beta strand</keyword>
<evidence type="ECO:0000256" key="2">
    <source>
        <dbReference type="ARBA" id="ARBA00008143"/>
    </source>
</evidence>
<feature type="short sequence motif" description="TonB C-terminal box" evidence="12">
    <location>
        <begin position="764"/>
        <end position="781"/>
    </location>
</feature>
<evidence type="ECO:0000256" key="11">
    <source>
        <dbReference type="PROSITE-ProRule" id="PRU01360"/>
    </source>
</evidence>
<dbReference type="InterPro" id="IPR039426">
    <property type="entry name" value="TonB-dep_rcpt-like"/>
</dbReference>
<comment type="caution">
    <text evidence="18">The sequence shown here is derived from an EMBL/GenBank/DDBJ whole genome shotgun (WGS) entry which is preliminary data.</text>
</comment>
<evidence type="ECO:0000256" key="7">
    <source>
        <dbReference type="ARBA" id="ARBA00023077"/>
    </source>
</evidence>
<organism evidence="18 19">
    <name type="scientific">Colwellia asteriadis</name>
    <dbReference type="NCBI Taxonomy" id="517723"/>
    <lineage>
        <taxon>Bacteria</taxon>
        <taxon>Pseudomonadati</taxon>
        <taxon>Pseudomonadota</taxon>
        <taxon>Gammaproteobacteria</taxon>
        <taxon>Alteromonadales</taxon>
        <taxon>Colwelliaceae</taxon>
        <taxon>Colwellia</taxon>
    </lineage>
</organism>
<feature type="chain" id="PRO_5045942937" evidence="15">
    <location>
        <begin position="22"/>
        <end position="781"/>
    </location>
</feature>
<keyword evidence="19" id="KW-1185">Reference proteome</keyword>
<evidence type="ECO:0000256" key="10">
    <source>
        <dbReference type="ARBA" id="ARBA00023237"/>
    </source>
</evidence>
<dbReference type="InterPro" id="IPR012910">
    <property type="entry name" value="Plug_dom"/>
</dbReference>
<dbReference type="InterPro" id="IPR010949">
    <property type="entry name" value="TonB_Hb/transfer/lactofer_rcpt"/>
</dbReference>
<evidence type="ECO:0000313" key="18">
    <source>
        <dbReference type="EMBL" id="GAA0812509.1"/>
    </source>
</evidence>
<name>A0ABP3WIR8_9GAMM</name>
<dbReference type="PROSITE" id="PS01156">
    <property type="entry name" value="TONB_DEPENDENT_REC_2"/>
    <property type="match status" value="1"/>
</dbReference>
<dbReference type="RefSeq" id="WP_343814948.1">
    <property type="nucleotide sequence ID" value="NZ_BAAAFA010000002.1"/>
</dbReference>
<evidence type="ECO:0000259" key="16">
    <source>
        <dbReference type="Pfam" id="PF00593"/>
    </source>
</evidence>
<dbReference type="EMBL" id="BAAAFA010000002">
    <property type="protein sequence ID" value="GAA0812509.1"/>
    <property type="molecule type" value="Genomic_DNA"/>
</dbReference>
<evidence type="ECO:0000256" key="3">
    <source>
        <dbReference type="ARBA" id="ARBA00022448"/>
    </source>
</evidence>
<dbReference type="InterPro" id="IPR010917">
    <property type="entry name" value="TonB_rcpt_CS"/>
</dbReference>
<sequence length="781" mass="87591">MRCTYSFLALSIFTACLPAQAQALNNDQKTLNKTVVEGEKKLTASNERVLNMDEIERRNIENIYDLADSVAGVEVADLGRFGANGFTIRGMDSDRVAILVDGMSQGESLDPPGFGPYEFFSSGRNGAEIEHMKSVTIVKGADSVRSGSGALGGAVLFETKSAADYITTDEDDTVVSIKAGYDGRNAEQLYSAALANNSGDFSTLFMVTKRDGEETKSHSDGENISGSAREIPDPLATDRLSFLFKSSYQLTAAQNFGIVFEQSDASSDLNNLSRVTQQMPARWTEDESNRKRMGAFYTWQANNVAFDELSWELNYQELFTQGVTNMLYAGCLKAEGRRCVEYASPYLRQENRNFTQENLKFDFDLSKDFATGSVKHDLVYGFSYEDRSLENVMWDHRWNGATPDSGYRPLSRPKANGQTHYPERDASFVPQTDVAIINLYLRDSIALTDALTVNAGLRYDNTQYKPQTNEFFQDDQNLIKDVDISALSWQLSAIYAINNHHSVFFDANQGYKAPTVQDVYYGSRGASEDNWTTLPNYNLDVETATNLELAYQWQNESAFIKASIFKTQYDDFIEYTTLTRELAQPKIETYYDRTTHSYKKRSTTTDEYQMPVNVGKASSQGFEVEAQWEINDSNSLQASYSNVNGEYEDGDPMESISPSSAIIAWVYSADKWNLRTQLRHTAEKKPSDAYKTNSSGEQEPVSDYLSDTSTVLDMHANIYLTDDLTLNIAVRNITDENYYSWQKVRRVSNGSGGFRGGVSDNGINRYSEPGRSISANISYQF</sequence>
<evidence type="ECO:0000256" key="4">
    <source>
        <dbReference type="ARBA" id="ARBA00022452"/>
    </source>
</evidence>
<evidence type="ECO:0000256" key="1">
    <source>
        <dbReference type="ARBA" id="ARBA00004571"/>
    </source>
</evidence>
<evidence type="ECO:0000313" key="19">
    <source>
        <dbReference type="Proteomes" id="UP001500021"/>
    </source>
</evidence>
<keyword evidence="9 18" id="KW-0675">Receptor</keyword>
<evidence type="ECO:0000256" key="13">
    <source>
        <dbReference type="RuleBase" id="RU003357"/>
    </source>
</evidence>
<feature type="region of interest" description="Disordered" evidence="14">
    <location>
        <begin position="680"/>
        <end position="703"/>
    </location>
</feature>
<evidence type="ECO:0000256" key="14">
    <source>
        <dbReference type="SAM" id="MobiDB-lite"/>
    </source>
</evidence>
<dbReference type="PANTHER" id="PTHR30069:SF29">
    <property type="entry name" value="HEMOGLOBIN AND HEMOGLOBIN-HAPTOGLOBIN-BINDING PROTEIN 1-RELATED"/>
    <property type="match status" value="1"/>
</dbReference>
<comment type="subcellular location">
    <subcellularLocation>
        <location evidence="1 11">Cell outer membrane</location>
        <topology evidence="1 11">Multi-pass membrane protein</topology>
    </subcellularLocation>
</comment>